<organism evidence="6 7">
    <name type="scientific">Rotaria magnacalcarata</name>
    <dbReference type="NCBI Taxonomy" id="392030"/>
    <lineage>
        <taxon>Eukaryota</taxon>
        <taxon>Metazoa</taxon>
        <taxon>Spiralia</taxon>
        <taxon>Gnathifera</taxon>
        <taxon>Rotifera</taxon>
        <taxon>Eurotatoria</taxon>
        <taxon>Bdelloidea</taxon>
        <taxon>Philodinida</taxon>
        <taxon>Philodinidae</taxon>
        <taxon>Rotaria</taxon>
    </lineage>
</organism>
<dbReference type="Pfam" id="PF13771">
    <property type="entry name" value="zf-HC5HC2H"/>
    <property type="match status" value="1"/>
</dbReference>
<dbReference type="SMART" id="SM00249">
    <property type="entry name" value="PHD"/>
    <property type="match status" value="1"/>
</dbReference>
<dbReference type="AlphaFoldDB" id="A0A8S3ICZ6"/>
<keyword evidence="1" id="KW-0479">Metal-binding</keyword>
<dbReference type="GO" id="GO:0008270">
    <property type="term" value="F:zinc ion binding"/>
    <property type="evidence" value="ECO:0007669"/>
    <property type="project" value="UniProtKB-KW"/>
</dbReference>
<gene>
    <name evidence="6" type="ORF">SMN809_LOCUS73991</name>
</gene>
<dbReference type="InterPro" id="IPR034732">
    <property type="entry name" value="EPHD"/>
</dbReference>
<protein>
    <recommendedName>
        <fullName evidence="5">PHD-type domain-containing protein</fullName>
    </recommendedName>
</protein>
<dbReference type="PANTHER" id="PTHR13793:SF107">
    <property type="entry name" value="BROMODOMAIN-CONTAINING PROTEIN HOMOLOG"/>
    <property type="match status" value="1"/>
</dbReference>
<name>A0A8S3ICZ6_9BILA</name>
<proteinExistence type="predicted"/>
<feature type="non-terminal residue" evidence="6">
    <location>
        <position position="1"/>
    </location>
</feature>
<reference evidence="6" key="1">
    <citation type="submission" date="2021-02" db="EMBL/GenBank/DDBJ databases">
        <authorList>
            <person name="Nowell W R."/>
        </authorList>
    </citation>
    <scope>NUCLEOTIDE SEQUENCE</scope>
</reference>
<dbReference type="PANTHER" id="PTHR13793">
    <property type="entry name" value="PHD FINGER PROTEINS"/>
    <property type="match status" value="1"/>
</dbReference>
<dbReference type="Gene3D" id="3.30.40.10">
    <property type="entry name" value="Zinc/RING finger domain, C3HC4 (zinc finger)"/>
    <property type="match status" value="1"/>
</dbReference>
<dbReference type="GO" id="GO:0006357">
    <property type="term" value="P:regulation of transcription by RNA polymerase II"/>
    <property type="evidence" value="ECO:0007669"/>
    <property type="project" value="TreeGrafter"/>
</dbReference>
<evidence type="ECO:0000256" key="1">
    <source>
        <dbReference type="ARBA" id="ARBA00022723"/>
    </source>
</evidence>
<evidence type="ECO:0000256" key="4">
    <source>
        <dbReference type="SAM" id="MobiDB-lite"/>
    </source>
</evidence>
<feature type="domain" description="PHD-type" evidence="5">
    <location>
        <begin position="1"/>
        <end position="78"/>
    </location>
</feature>
<accession>A0A8S3ICZ6</accession>
<evidence type="ECO:0000256" key="2">
    <source>
        <dbReference type="ARBA" id="ARBA00022771"/>
    </source>
</evidence>
<sequence length="164" mass="18854">MEPILHLNKIPHTRWSLRCVICSTTEGACVQCAHKNCRTPFHVTCGLAAGYFLDIQQTTTKEPTIFRSQFNAYCSKHSDEARKRSEEESIKLSKTLESDDDDDSSCSSSPSSSSIPLTIYHRDQLKNEQWINECYKKFSTFISSSRLHEECPNEYDENLSKKLY</sequence>
<dbReference type="InterPro" id="IPR001965">
    <property type="entry name" value="Znf_PHD"/>
</dbReference>
<dbReference type="Proteomes" id="UP000676336">
    <property type="component" value="Unassembled WGS sequence"/>
</dbReference>
<evidence type="ECO:0000313" key="7">
    <source>
        <dbReference type="Proteomes" id="UP000676336"/>
    </source>
</evidence>
<dbReference type="PROSITE" id="PS51805">
    <property type="entry name" value="EPHD"/>
    <property type="match status" value="1"/>
</dbReference>
<feature type="compositionally biased region" description="Low complexity" evidence="4">
    <location>
        <begin position="105"/>
        <end position="114"/>
    </location>
</feature>
<dbReference type="InterPro" id="IPR013083">
    <property type="entry name" value="Znf_RING/FYVE/PHD"/>
</dbReference>
<keyword evidence="3" id="KW-0862">Zinc</keyword>
<evidence type="ECO:0000256" key="3">
    <source>
        <dbReference type="ARBA" id="ARBA00022833"/>
    </source>
</evidence>
<dbReference type="EMBL" id="CAJOBI010329178">
    <property type="protein sequence ID" value="CAF5195977.1"/>
    <property type="molecule type" value="Genomic_DNA"/>
</dbReference>
<comment type="caution">
    <text evidence="6">The sequence shown here is derived from an EMBL/GenBank/DDBJ whole genome shotgun (WGS) entry which is preliminary data.</text>
</comment>
<feature type="compositionally biased region" description="Basic and acidic residues" evidence="4">
    <location>
        <begin position="77"/>
        <end position="97"/>
    </location>
</feature>
<evidence type="ECO:0000313" key="6">
    <source>
        <dbReference type="EMBL" id="CAF5195977.1"/>
    </source>
</evidence>
<dbReference type="InterPro" id="IPR050701">
    <property type="entry name" value="Histone_Mod_Regulator"/>
</dbReference>
<feature type="region of interest" description="Disordered" evidence="4">
    <location>
        <begin position="77"/>
        <end position="114"/>
    </location>
</feature>
<keyword evidence="2" id="KW-0863">Zinc-finger</keyword>
<evidence type="ECO:0000259" key="5">
    <source>
        <dbReference type="PROSITE" id="PS51805"/>
    </source>
</evidence>